<dbReference type="Pfam" id="PF18493">
    <property type="entry name" value="DUF5617"/>
    <property type="match status" value="1"/>
</dbReference>
<evidence type="ECO:0000313" key="2">
    <source>
        <dbReference type="EMBL" id="KTC82657.1"/>
    </source>
</evidence>
<dbReference type="EMBL" id="LNXW01000008">
    <property type="protein sequence ID" value="KTC82657.1"/>
    <property type="molecule type" value="Genomic_DNA"/>
</dbReference>
<dbReference type="InterPro" id="IPR041234">
    <property type="entry name" value="RavJ-like_C"/>
</dbReference>
<feature type="domain" description="RavJ-like C-terminal" evidence="1">
    <location>
        <begin position="240"/>
        <end position="327"/>
    </location>
</feature>
<accession>A0A0W0SHI5</accession>
<dbReference type="Proteomes" id="UP000277577">
    <property type="component" value="Chromosome"/>
</dbReference>
<evidence type="ECO:0000313" key="4">
    <source>
        <dbReference type="Proteomes" id="UP000054921"/>
    </source>
</evidence>
<keyword evidence="5" id="KW-1185">Reference proteome</keyword>
<dbReference type="AlphaFoldDB" id="A0A0W0SHI5"/>
<dbReference type="EMBL" id="LR134173">
    <property type="protein sequence ID" value="VEB35173.1"/>
    <property type="molecule type" value="Genomic_DNA"/>
</dbReference>
<name>A0A0W0SHI5_9GAMM</name>
<gene>
    <name evidence="2" type="ORF">Lche_0337</name>
    <name evidence="3" type="ORF">NCTC11976_01221</name>
</gene>
<dbReference type="PATRIC" id="fig|28084.5.peg.363"/>
<evidence type="ECO:0000313" key="5">
    <source>
        <dbReference type="Proteomes" id="UP000277577"/>
    </source>
</evidence>
<reference evidence="2 4" key="1">
    <citation type="submission" date="2015-11" db="EMBL/GenBank/DDBJ databases">
        <title>Genomic analysis of 38 Legionella species identifies large and diverse effector repertoires.</title>
        <authorList>
            <person name="Burstein D."/>
            <person name="Amaro F."/>
            <person name="Zusman T."/>
            <person name="Lifshitz Z."/>
            <person name="Cohen O."/>
            <person name="Gilbert J.A."/>
            <person name="Pupko T."/>
            <person name="Shuman H.A."/>
            <person name="Segal G."/>
        </authorList>
    </citation>
    <scope>NUCLEOTIDE SEQUENCE [LARGE SCALE GENOMIC DNA]</scope>
    <source>
        <strain evidence="2 4">ORW</strain>
    </source>
</reference>
<dbReference type="OrthoDB" id="5654066at2"/>
<dbReference type="RefSeq" id="WP_028381282.1">
    <property type="nucleotide sequence ID" value="NZ_CAAAIT010000004.1"/>
</dbReference>
<evidence type="ECO:0000313" key="3">
    <source>
        <dbReference type="EMBL" id="VEB35173.1"/>
    </source>
</evidence>
<dbReference type="Proteomes" id="UP000054921">
    <property type="component" value="Unassembled WGS sequence"/>
</dbReference>
<evidence type="ECO:0000259" key="1">
    <source>
        <dbReference type="Pfam" id="PF18493"/>
    </source>
</evidence>
<reference evidence="3 5" key="2">
    <citation type="submission" date="2018-12" db="EMBL/GenBank/DDBJ databases">
        <authorList>
            <consortium name="Pathogen Informatics"/>
        </authorList>
    </citation>
    <scope>NUCLEOTIDE SEQUENCE [LARGE SCALE GENOMIC DNA]</scope>
    <source>
        <strain evidence="3 5">NCTC11976</strain>
    </source>
</reference>
<organism evidence="2 4">
    <name type="scientific">Legionella cherrii</name>
    <dbReference type="NCBI Taxonomy" id="28084"/>
    <lineage>
        <taxon>Bacteria</taxon>
        <taxon>Pseudomonadati</taxon>
        <taxon>Pseudomonadota</taxon>
        <taxon>Gammaproteobacteria</taxon>
        <taxon>Legionellales</taxon>
        <taxon>Legionellaceae</taxon>
        <taxon>Legionella</taxon>
    </lineage>
</organism>
<protein>
    <recommendedName>
        <fullName evidence="1">RavJ-like C-terminal domain-containing protein</fullName>
    </recommendedName>
</protein>
<proteinExistence type="predicted"/>
<sequence length="350" mass="40461">MGNFLLFKVQGTKGTPQKQTANLKMIPDRWGRNWIDCLVEEETPITKELLNEAFDLVEDLPLKKPDIIITSPEMAAKLDLFPPKFSSIMFFHSVFNAPTPSGKAEQSRQDCIKYLRQLPDFITQVHFNVCHKWKNPQEVIKAIPKQVTHFTINADVIENCTHQELSSFFSSFPNHVKEISLLGSDTKNLVIDDKVLRDLIIRLPLSVKTLKVPREISMFDNGAERTINLDAYRKKEYFPKSYEEFTSENLFDSAKDLLNDYTKNNNCLPGVARFFTGNWFRHHVDKVNEIVQKSTGLEDLLNELEEIKSQKDFNHTGSLARRIHYIKQMQYQSQEANHEVKPLSGVTMNR</sequence>